<reference evidence="1 2" key="1">
    <citation type="submission" date="2024-09" db="EMBL/GenBank/DDBJ databases">
        <title>The Natural Products Discovery Center: Release of the First 8490 Sequenced Strains for Exploring Actinobacteria Biosynthetic Diversity.</title>
        <authorList>
            <person name="Kalkreuter E."/>
            <person name="Kautsar S.A."/>
            <person name="Yang D."/>
            <person name="Bader C.D."/>
            <person name="Teijaro C.N."/>
            <person name="Fluegel L."/>
            <person name="Davis C.M."/>
            <person name="Simpson J.R."/>
            <person name="Lauterbach L."/>
            <person name="Steele A.D."/>
            <person name="Gui C."/>
            <person name="Meng S."/>
            <person name="Li G."/>
            <person name="Viehrig K."/>
            <person name="Ye F."/>
            <person name="Su P."/>
            <person name="Kiefer A.F."/>
            <person name="Nichols A."/>
            <person name="Cepeda A.J."/>
            <person name="Yan W."/>
            <person name="Fan B."/>
            <person name="Jiang Y."/>
            <person name="Adhikari A."/>
            <person name="Zheng C.-J."/>
            <person name="Schuster L."/>
            <person name="Cowan T.M."/>
            <person name="Smanski M.J."/>
            <person name="Chevrette M.G."/>
            <person name="De Carvalho L.P.S."/>
            <person name="Shen B."/>
        </authorList>
    </citation>
    <scope>NUCLEOTIDE SEQUENCE [LARGE SCALE GENOMIC DNA]</scope>
    <source>
        <strain evidence="1 2">NPDC059500</strain>
    </source>
</reference>
<protein>
    <submittedName>
        <fullName evidence="1">Uncharacterized protein</fullName>
    </submittedName>
</protein>
<gene>
    <name evidence="1" type="ORF">ACFW88_11235</name>
</gene>
<name>A0ABW6H395_9ACTN</name>
<keyword evidence="2" id="KW-1185">Reference proteome</keyword>
<evidence type="ECO:0000313" key="1">
    <source>
        <dbReference type="EMBL" id="MFE1751096.1"/>
    </source>
</evidence>
<sequence>MNTYLPDFNTADAVKLGEVELNAAGIPEAAAGVGLALALASAITRVMALAVVENLLPAWLRPAPNADDELLALDRKNGAVCDQARAAARLGNSRS</sequence>
<proteinExistence type="predicted"/>
<evidence type="ECO:0000313" key="2">
    <source>
        <dbReference type="Proteomes" id="UP001599756"/>
    </source>
</evidence>
<accession>A0ABW6H395</accession>
<dbReference type="RefSeq" id="WP_381803446.1">
    <property type="nucleotide sequence ID" value="NZ_JBHYTS010000013.1"/>
</dbReference>
<dbReference type="Proteomes" id="UP001599756">
    <property type="component" value="Unassembled WGS sequence"/>
</dbReference>
<organism evidence="1 2">
    <name type="scientific">Streptomyces anandii</name>
    <dbReference type="NCBI Taxonomy" id="285454"/>
    <lineage>
        <taxon>Bacteria</taxon>
        <taxon>Bacillati</taxon>
        <taxon>Actinomycetota</taxon>
        <taxon>Actinomycetes</taxon>
        <taxon>Kitasatosporales</taxon>
        <taxon>Streptomycetaceae</taxon>
        <taxon>Streptomyces</taxon>
    </lineage>
</organism>
<dbReference type="EMBL" id="JBHYTS010000013">
    <property type="protein sequence ID" value="MFE1751096.1"/>
    <property type="molecule type" value="Genomic_DNA"/>
</dbReference>
<comment type="caution">
    <text evidence="1">The sequence shown here is derived from an EMBL/GenBank/DDBJ whole genome shotgun (WGS) entry which is preliminary data.</text>
</comment>